<evidence type="ECO:0000256" key="2">
    <source>
        <dbReference type="PROSITE-ProRule" id="PRU01091"/>
    </source>
</evidence>
<dbReference type="GO" id="GO:0032993">
    <property type="term" value="C:protein-DNA complex"/>
    <property type="evidence" value="ECO:0007669"/>
    <property type="project" value="TreeGrafter"/>
</dbReference>
<reference evidence="4" key="1">
    <citation type="journal article" date="2019" name="Lett. Appl. Microbiol.">
        <title>A case of 'blown pack' spoilage of vacuum-packaged pork likely associated with Clostridium estertheticum in Canada.</title>
        <authorList>
            <person name="Zhang P."/>
            <person name="Ward P."/>
            <person name="McMullen L.M."/>
            <person name="Yang X."/>
        </authorList>
    </citation>
    <scope>NUCLEOTIDE SEQUENCE [LARGE SCALE GENOMIC DNA]</scope>
    <source>
        <strain evidence="4">MA19</strain>
    </source>
</reference>
<dbReference type="CDD" id="cd00383">
    <property type="entry name" value="trans_reg_C"/>
    <property type="match status" value="1"/>
</dbReference>
<dbReference type="InterPro" id="IPR036388">
    <property type="entry name" value="WH-like_DNA-bd_sf"/>
</dbReference>
<dbReference type="InterPro" id="IPR016032">
    <property type="entry name" value="Sig_transdc_resp-reg_C-effctor"/>
</dbReference>
<dbReference type="PANTHER" id="PTHR48111">
    <property type="entry name" value="REGULATOR OF RPOS"/>
    <property type="match status" value="1"/>
</dbReference>
<evidence type="ECO:0000259" key="3">
    <source>
        <dbReference type="PROSITE" id="PS51755"/>
    </source>
</evidence>
<dbReference type="GO" id="GO:0005829">
    <property type="term" value="C:cytosol"/>
    <property type="evidence" value="ECO:0007669"/>
    <property type="project" value="TreeGrafter"/>
</dbReference>
<sequence length="113" mass="13146">MLNIFLIEDDETIALGIKTFLLRNSYKVIHAENLKKGKELIELTIGEYNLFRQLLENKNRTLTRGVLLQKLWDIDGEFVNDNTLSVAIKRLRQKLTNNTIIKTVRGIGYRLDD</sequence>
<protein>
    <submittedName>
        <fullName evidence="4">Winged helix family transcriptional regulator</fullName>
    </submittedName>
</protein>
<dbReference type="InterPro" id="IPR001867">
    <property type="entry name" value="OmpR/PhoB-type_DNA-bd"/>
</dbReference>
<organism evidence="4 5">
    <name type="scientific">Clostridium estertheticum</name>
    <dbReference type="NCBI Taxonomy" id="238834"/>
    <lineage>
        <taxon>Bacteria</taxon>
        <taxon>Bacillati</taxon>
        <taxon>Bacillota</taxon>
        <taxon>Clostridia</taxon>
        <taxon>Eubacteriales</taxon>
        <taxon>Clostridiaceae</taxon>
        <taxon>Clostridium</taxon>
    </lineage>
</organism>
<dbReference type="GO" id="GO:0006355">
    <property type="term" value="P:regulation of DNA-templated transcription"/>
    <property type="evidence" value="ECO:0007669"/>
    <property type="project" value="InterPro"/>
</dbReference>
<dbReference type="PROSITE" id="PS51755">
    <property type="entry name" value="OMPR_PHOB"/>
    <property type="match status" value="1"/>
</dbReference>
<dbReference type="Proteomes" id="UP000342249">
    <property type="component" value="Unassembled WGS sequence"/>
</dbReference>
<dbReference type="GO" id="GO:0000156">
    <property type="term" value="F:phosphorelay response regulator activity"/>
    <property type="evidence" value="ECO:0007669"/>
    <property type="project" value="TreeGrafter"/>
</dbReference>
<dbReference type="SMART" id="SM00862">
    <property type="entry name" value="Trans_reg_C"/>
    <property type="match status" value="1"/>
</dbReference>
<evidence type="ECO:0000313" key="4">
    <source>
        <dbReference type="EMBL" id="MPQ64668.1"/>
    </source>
</evidence>
<dbReference type="EMBL" id="SPSF01000053">
    <property type="protein sequence ID" value="MPQ64668.1"/>
    <property type="molecule type" value="Genomic_DNA"/>
</dbReference>
<dbReference type="Pfam" id="PF00486">
    <property type="entry name" value="Trans_reg_C"/>
    <property type="match status" value="1"/>
</dbReference>
<dbReference type="AlphaFoldDB" id="A0A5N7J7E9"/>
<dbReference type="InterPro" id="IPR039420">
    <property type="entry name" value="WalR-like"/>
</dbReference>
<evidence type="ECO:0000313" key="5">
    <source>
        <dbReference type="Proteomes" id="UP000342249"/>
    </source>
</evidence>
<dbReference type="GO" id="GO:0000976">
    <property type="term" value="F:transcription cis-regulatory region binding"/>
    <property type="evidence" value="ECO:0007669"/>
    <property type="project" value="TreeGrafter"/>
</dbReference>
<dbReference type="Gene3D" id="1.10.10.10">
    <property type="entry name" value="Winged helix-like DNA-binding domain superfamily/Winged helix DNA-binding domain"/>
    <property type="match status" value="1"/>
</dbReference>
<evidence type="ECO:0000256" key="1">
    <source>
        <dbReference type="ARBA" id="ARBA00023125"/>
    </source>
</evidence>
<dbReference type="RefSeq" id="WP_152753821.1">
    <property type="nucleotide sequence ID" value="NZ_SPSE01000056.1"/>
</dbReference>
<dbReference type="PANTHER" id="PTHR48111:SF73">
    <property type="entry name" value="ALKALINE PHOSPHATASE SYNTHESIS TRANSCRIPTIONAL REGULATORY PROTEIN PHOP"/>
    <property type="match status" value="1"/>
</dbReference>
<proteinExistence type="predicted"/>
<feature type="DNA-binding region" description="OmpR/PhoB-type" evidence="2">
    <location>
        <begin position="10"/>
        <end position="113"/>
    </location>
</feature>
<name>A0A5N7J7E9_9CLOT</name>
<accession>A0A5N7J7E9</accession>
<gene>
    <name evidence="4" type="ORF">E4V82_21575</name>
</gene>
<feature type="domain" description="OmpR/PhoB-type" evidence="3">
    <location>
        <begin position="10"/>
        <end position="113"/>
    </location>
</feature>
<comment type="caution">
    <text evidence="4">The sequence shown here is derived from an EMBL/GenBank/DDBJ whole genome shotgun (WGS) entry which is preliminary data.</text>
</comment>
<dbReference type="SUPFAM" id="SSF52172">
    <property type="entry name" value="CheY-like"/>
    <property type="match status" value="1"/>
</dbReference>
<keyword evidence="1 2" id="KW-0238">DNA-binding</keyword>
<dbReference type="SUPFAM" id="SSF46894">
    <property type="entry name" value="C-terminal effector domain of the bipartite response regulators"/>
    <property type="match status" value="1"/>
</dbReference>
<dbReference type="InterPro" id="IPR011006">
    <property type="entry name" value="CheY-like_superfamily"/>
</dbReference>